<evidence type="ECO:0000313" key="2">
    <source>
        <dbReference type="EMBL" id="KAK1947514.1"/>
    </source>
</evidence>
<feature type="region of interest" description="Disordered" evidence="1">
    <location>
        <begin position="47"/>
        <end position="86"/>
    </location>
</feature>
<dbReference type="AlphaFoldDB" id="A0AAD9LUT2"/>
<comment type="caution">
    <text evidence="2">The sequence shown here is derived from an EMBL/GenBank/DDBJ whole genome shotgun (WGS) entry which is preliminary data.</text>
</comment>
<sequence>MTLETQSWLTGNWLSSSRLVEISALLSEEPLGLVMGENVGLHGVCGCRHRSHTADEGERKEQQRKRNPNHGDSNGDLGAGRKLRNE</sequence>
<organism evidence="2 3">
    <name type="scientific">Phytophthora citrophthora</name>
    <dbReference type="NCBI Taxonomy" id="4793"/>
    <lineage>
        <taxon>Eukaryota</taxon>
        <taxon>Sar</taxon>
        <taxon>Stramenopiles</taxon>
        <taxon>Oomycota</taxon>
        <taxon>Peronosporomycetes</taxon>
        <taxon>Peronosporales</taxon>
        <taxon>Peronosporaceae</taxon>
        <taxon>Phytophthora</taxon>
    </lineage>
</organism>
<evidence type="ECO:0000256" key="1">
    <source>
        <dbReference type="SAM" id="MobiDB-lite"/>
    </source>
</evidence>
<reference evidence="2" key="1">
    <citation type="submission" date="2023-08" db="EMBL/GenBank/DDBJ databases">
        <title>Reference Genome Resource for the Citrus Pathogen Phytophthora citrophthora.</title>
        <authorList>
            <person name="Moller H."/>
            <person name="Coetzee B."/>
            <person name="Rose L.J."/>
            <person name="Van Niekerk J.M."/>
        </authorList>
    </citation>
    <scope>NUCLEOTIDE SEQUENCE</scope>
    <source>
        <strain evidence="2">STE-U-9442</strain>
    </source>
</reference>
<evidence type="ECO:0000313" key="3">
    <source>
        <dbReference type="Proteomes" id="UP001259832"/>
    </source>
</evidence>
<accession>A0AAD9LUT2</accession>
<feature type="compositionally biased region" description="Basic and acidic residues" evidence="1">
    <location>
        <begin position="52"/>
        <end position="61"/>
    </location>
</feature>
<dbReference type="EMBL" id="JASMQC010000002">
    <property type="protein sequence ID" value="KAK1947514.1"/>
    <property type="molecule type" value="Genomic_DNA"/>
</dbReference>
<gene>
    <name evidence="2" type="ORF">P3T76_001524</name>
</gene>
<proteinExistence type="predicted"/>
<protein>
    <submittedName>
        <fullName evidence="2">Uncharacterized protein</fullName>
    </submittedName>
</protein>
<name>A0AAD9LUT2_9STRA</name>
<dbReference type="Proteomes" id="UP001259832">
    <property type="component" value="Unassembled WGS sequence"/>
</dbReference>
<keyword evidence="3" id="KW-1185">Reference proteome</keyword>